<comment type="caution">
    <text evidence="2">The sequence shown here is derived from an EMBL/GenBank/DDBJ whole genome shotgun (WGS) entry which is preliminary data.</text>
</comment>
<dbReference type="AlphaFoldDB" id="A0A4Z2FSD9"/>
<feature type="compositionally biased region" description="Basic and acidic residues" evidence="1">
    <location>
        <begin position="1"/>
        <end position="16"/>
    </location>
</feature>
<evidence type="ECO:0000313" key="2">
    <source>
        <dbReference type="EMBL" id="TNN43683.1"/>
    </source>
</evidence>
<name>A0A4Z2FSD9_9TELE</name>
<feature type="region of interest" description="Disordered" evidence="1">
    <location>
        <begin position="1"/>
        <end position="32"/>
    </location>
</feature>
<gene>
    <name evidence="2" type="ORF">EYF80_046126</name>
</gene>
<reference evidence="2 3" key="1">
    <citation type="submission" date="2019-03" db="EMBL/GenBank/DDBJ databases">
        <title>First draft genome of Liparis tanakae, snailfish: a comprehensive survey of snailfish specific genes.</title>
        <authorList>
            <person name="Kim W."/>
            <person name="Song I."/>
            <person name="Jeong J.-H."/>
            <person name="Kim D."/>
            <person name="Kim S."/>
            <person name="Ryu S."/>
            <person name="Song J.Y."/>
            <person name="Lee S.K."/>
        </authorList>
    </citation>
    <scope>NUCLEOTIDE SEQUENCE [LARGE SCALE GENOMIC DNA]</scope>
    <source>
        <tissue evidence="2">Muscle</tissue>
    </source>
</reference>
<evidence type="ECO:0000313" key="3">
    <source>
        <dbReference type="Proteomes" id="UP000314294"/>
    </source>
</evidence>
<organism evidence="2 3">
    <name type="scientific">Liparis tanakae</name>
    <name type="common">Tanaka's snailfish</name>
    <dbReference type="NCBI Taxonomy" id="230148"/>
    <lineage>
        <taxon>Eukaryota</taxon>
        <taxon>Metazoa</taxon>
        <taxon>Chordata</taxon>
        <taxon>Craniata</taxon>
        <taxon>Vertebrata</taxon>
        <taxon>Euteleostomi</taxon>
        <taxon>Actinopterygii</taxon>
        <taxon>Neopterygii</taxon>
        <taxon>Teleostei</taxon>
        <taxon>Neoteleostei</taxon>
        <taxon>Acanthomorphata</taxon>
        <taxon>Eupercaria</taxon>
        <taxon>Perciformes</taxon>
        <taxon>Cottioidei</taxon>
        <taxon>Cottales</taxon>
        <taxon>Liparidae</taxon>
        <taxon>Liparis</taxon>
    </lineage>
</organism>
<protein>
    <submittedName>
        <fullName evidence="2">Uncharacterized protein</fullName>
    </submittedName>
</protein>
<dbReference type="EMBL" id="SRLO01000951">
    <property type="protein sequence ID" value="TNN43683.1"/>
    <property type="molecule type" value="Genomic_DNA"/>
</dbReference>
<accession>A0A4Z2FSD9</accession>
<evidence type="ECO:0000256" key="1">
    <source>
        <dbReference type="SAM" id="MobiDB-lite"/>
    </source>
</evidence>
<proteinExistence type="predicted"/>
<keyword evidence="3" id="KW-1185">Reference proteome</keyword>
<sequence length="91" mass="9962">MEGNKRIDGTAREVKRGGGSRNGNAAAAQRDGNTELFVAPKYGGRLRVHERRDSCSSVTRVVTPGHKSFKMKGSRVEHAAHLTLLKCRLAF</sequence>
<dbReference type="Proteomes" id="UP000314294">
    <property type="component" value="Unassembled WGS sequence"/>
</dbReference>